<organism evidence="5 6">
    <name type="scientific">Henningerozyma blattae (strain ATCC 34711 / CBS 6284 / DSM 70876 / NBRC 10599 / NRRL Y-10934 / UCD 77-7)</name>
    <name type="common">Yeast</name>
    <name type="synonym">Tetrapisispora blattae</name>
    <dbReference type="NCBI Taxonomy" id="1071380"/>
    <lineage>
        <taxon>Eukaryota</taxon>
        <taxon>Fungi</taxon>
        <taxon>Dikarya</taxon>
        <taxon>Ascomycota</taxon>
        <taxon>Saccharomycotina</taxon>
        <taxon>Saccharomycetes</taxon>
        <taxon>Saccharomycetales</taxon>
        <taxon>Saccharomycetaceae</taxon>
        <taxon>Henningerozyma</taxon>
    </lineage>
</organism>
<dbReference type="GO" id="GO:0000055">
    <property type="term" value="P:ribosomal large subunit export from nucleus"/>
    <property type="evidence" value="ECO:0007669"/>
    <property type="project" value="EnsemblFungi"/>
</dbReference>
<comment type="similarity">
    <text evidence="1 3">Belongs to the BCP1 family.</text>
</comment>
<dbReference type="GO" id="GO:0044183">
    <property type="term" value="F:protein folding chaperone"/>
    <property type="evidence" value="ECO:0007669"/>
    <property type="project" value="EnsemblFungi"/>
</dbReference>
<dbReference type="InParanoid" id="I2GWE6"/>
<evidence type="ECO:0000256" key="1">
    <source>
        <dbReference type="ARBA" id="ARBA00006781"/>
    </source>
</evidence>
<gene>
    <name evidence="5" type="primary">TBLA0A06560</name>
    <name evidence="5" type="ORF">TBLA_0A06560</name>
</gene>
<keyword evidence="3" id="KW-0813">Transport</keyword>
<dbReference type="eggNOG" id="KOG3034">
    <property type="taxonomic scope" value="Eukaryota"/>
</dbReference>
<dbReference type="InterPro" id="IPR025602">
    <property type="entry name" value="BCP1_family"/>
</dbReference>
<dbReference type="GeneID" id="14493087"/>
<reference evidence="5 6" key="1">
    <citation type="journal article" date="2011" name="Proc. Natl. Acad. Sci. U.S.A.">
        <title>Evolutionary erosion of yeast sex chromosomes by mating-type switching accidents.</title>
        <authorList>
            <person name="Gordon J.L."/>
            <person name="Armisen D."/>
            <person name="Proux-Wera E."/>
            <person name="Oheigeartaigh S.S."/>
            <person name="Byrne K.P."/>
            <person name="Wolfe K.H."/>
        </authorList>
    </citation>
    <scope>NUCLEOTIDE SEQUENCE [LARGE SCALE GENOMIC DNA]</scope>
    <source>
        <strain evidence="6">ATCC 34711 / CBS 6284 / DSM 70876 / NBRC 10599 / NRRL Y-10934 / UCD 77-7</strain>
    </source>
</reference>
<keyword evidence="6" id="KW-1185">Reference proteome</keyword>
<dbReference type="AlphaFoldDB" id="I2GWE6"/>
<dbReference type="GO" id="GO:0005634">
    <property type="term" value="C:nucleus"/>
    <property type="evidence" value="ECO:0007669"/>
    <property type="project" value="UniProtKB-SubCell"/>
</dbReference>
<name>I2GWE6_HENB6</name>
<keyword evidence="3" id="KW-0539">Nucleus</keyword>
<protein>
    <recommendedName>
        <fullName evidence="2 3">Protein BCP1</fullName>
    </recommendedName>
</protein>
<dbReference type="Pfam" id="PF13862">
    <property type="entry name" value="BCCIP"/>
    <property type="match status" value="1"/>
</dbReference>
<dbReference type="STRING" id="1071380.I2GWE6"/>
<dbReference type="Proteomes" id="UP000002866">
    <property type="component" value="Chromosome 1"/>
</dbReference>
<dbReference type="GO" id="GO:0006611">
    <property type="term" value="P:protein export from nucleus"/>
    <property type="evidence" value="ECO:0007669"/>
    <property type="project" value="EnsemblFungi"/>
</dbReference>
<evidence type="ECO:0000256" key="4">
    <source>
        <dbReference type="SAM" id="MobiDB-lite"/>
    </source>
</evidence>
<dbReference type="OMA" id="VKFYRKE"/>
<keyword evidence="3" id="KW-0653">Protein transport</keyword>
<dbReference type="PIRSF" id="PIRSF028983">
    <property type="entry name" value="BCP1"/>
    <property type="match status" value="1"/>
</dbReference>
<dbReference type="OrthoDB" id="27543at2759"/>
<dbReference type="HOGENOM" id="CLU_068770_2_1_1"/>
<comment type="subcellular location">
    <subcellularLocation>
        <location evidence="3">Nucleus</location>
    </subcellularLocation>
</comment>
<dbReference type="RefSeq" id="XP_004177967.1">
    <property type="nucleotide sequence ID" value="XM_004177919.1"/>
</dbReference>
<dbReference type="GO" id="GO:0030674">
    <property type="term" value="F:protein-macromolecule adaptor activity"/>
    <property type="evidence" value="ECO:0007669"/>
    <property type="project" value="EnsemblFungi"/>
</dbReference>
<feature type="region of interest" description="Disordered" evidence="4">
    <location>
        <begin position="1"/>
        <end position="52"/>
    </location>
</feature>
<dbReference type="EMBL" id="HE806316">
    <property type="protein sequence ID" value="CCH58448.1"/>
    <property type="molecule type" value="Genomic_DNA"/>
</dbReference>
<evidence type="ECO:0000313" key="6">
    <source>
        <dbReference type="Proteomes" id="UP000002866"/>
    </source>
</evidence>
<dbReference type="KEGG" id="tbl:TBLA_0A06560"/>
<evidence type="ECO:0000256" key="3">
    <source>
        <dbReference type="PIRNR" id="PIRNR028983"/>
    </source>
</evidence>
<dbReference type="PANTHER" id="PTHR13261">
    <property type="entry name" value="BRCA2 AND CDKN1A INTERACTING PROTEIN"/>
    <property type="match status" value="1"/>
</dbReference>
<sequence>MAQAIKLSELTSRKRRVEETNNSEEESDINISSTDSEKEDEEAENGTKKEDDGEEIVNIDFDFFSGNPNVDFHALKNLMRQLFGAQESNRIQLSALADLILESPTTTIKTDGQESDPYCFLSFINYKENRKCDYVQYLKKIDNRLSTFFDTIDGNNNKTCALVMSERLINMPPEVVPPLYKITLEDVSNSLGDGKHYDFYIIVSRKYEVNFDMEEDDGESGSRSKKRVKQNEIDYFHEEDRFFEKHSKIHFQSEAKKGVIASYIMIDHEGLVKSIDEFEKEIASW</sequence>
<evidence type="ECO:0000256" key="2">
    <source>
        <dbReference type="ARBA" id="ARBA00014649"/>
    </source>
</evidence>
<evidence type="ECO:0000313" key="5">
    <source>
        <dbReference type="EMBL" id="CCH58448.1"/>
    </source>
</evidence>
<dbReference type="PANTHER" id="PTHR13261:SF0">
    <property type="entry name" value="BRCA2 AND CDKN1A-INTERACTING PROTEIN"/>
    <property type="match status" value="1"/>
</dbReference>
<dbReference type="FunCoup" id="I2GWE6">
    <property type="interactions" value="1057"/>
</dbReference>
<comment type="function">
    <text evidence="3">Involved in nuclear export, actin cytoskeleton organization and vesicular transport.</text>
</comment>
<accession>I2GWE6</accession>
<proteinExistence type="inferred from homology"/>